<dbReference type="PANTHER" id="PTHR34704">
    <property type="entry name" value="ATPASE"/>
    <property type="match status" value="1"/>
</dbReference>
<keyword evidence="4" id="KW-1185">Reference proteome</keyword>
<dbReference type="GO" id="GO:0005524">
    <property type="term" value="F:ATP binding"/>
    <property type="evidence" value="ECO:0007669"/>
    <property type="project" value="InterPro"/>
</dbReference>
<dbReference type="AlphaFoldDB" id="A0AAI9SEF5"/>
<evidence type="ECO:0000259" key="2">
    <source>
        <dbReference type="Pfam" id="PF03008"/>
    </source>
</evidence>
<feature type="domain" description="ATPase" evidence="1">
    <location>
        <begin position="5"/>
        <end position="217"/>
    </location>
</feature>
<feature type="domain" description="DUF234" evidence="2">
    <location>
        <begin position="324"/>
        <end position="412"/>
    </location>
</feature>
<evidence type="ECO:0000313" key="3">
    <source>
        <dbReference type="EMBL" id="KAB7652248.1"/>
    </source>
</evidence>
<dbReference type="Gene3D" id="3.40.50.300">
    <property type="entry name" value="P-loop containing nucleotide triphosphate hydrolases"/>
    <property type="match status" value="1"/>
</dbReference>
<dbReference type="Pfam" id="PF03008">
    <property type="entry name" value="DUF234"/>
    <property type="match status" value="1"/>
</dbReference>
<reference evidence="3 4" key="1">
    <citation type="submission" date="2019-10" db="EMBL/GenBank/DDBJ databases">
        <title>Genome diversity of Sutterella seckii.</title>
        <authorList>
            <person name="Chaplin A.V."/>
            <person name="Sokolova S.R."/>
            <person name="Mosin K.A."/>
            <person name="Ivanova E.L."/>
            <person name="Kochetkova T.O."/>
            <person name="Goltsov A.Y."/>
            <person name="Trofimov D.Y."/>
            <person name="Efimov B.A."/>
        </authorList>
    </citation>
    <scope>NUCLEOTIDE SEQUENCE [LARGE SCALE GENOMIC DNA]</scope>
    <source>
        <strain evidence="3 4">ASD3426</strain>
    </source>
</reference>
<proteinExistence type="predicted"/>
<dbReference type="RefSeq" id="WP_139688830.1">
    <property type="nucleotide sequence ID" value="NZ_WEHW01000005.1"/>
</dbReference>
<dbReference type="InterPro" id="IPR027417">
    <property type="entry name" value="P-loop_NTPase"/>
</dbReference>
<evidence type="ECO:0000259" key="1">
    <source>
        <dbReference type="Pfam" id="PF01637"/>
    </source>
</evidence>
<dbReference type="InterPro" id="IPR011579">
    <property type="entry name" value="ATPase_dom"/>
</dbReference>
<dbReference type="PANTHER" id="PTHR34704:SF1">
    <property type="entry name" value="ATPASE"/>
    <property type="match status" value="1"/>
</dbReference>
<accession>A0AAI9SEF5</accession>
<evidence type="ECO:0000313" key="4">
    <source>
        <dbReference type="Proteomes" id="UP000469462"/>
    </source>
</evidence>
<organism evidence="3 4">
    <name type="scientific">Sutterella seckii</name>
    <dbReference type="NCBI Taxonomy" id="1944635"/>
    <lineage>
        <taxon>Bacteria</taxon>
        <taxon>Pseudomonadati</taxon>
        <taxon>Pseudomonadota</taxon>
        <taxon>Betaproteobacteria</taxon>
        <taxon>Burkholderiales</taxon>
        <taxon>Sutterellaceae</taxon>
        <taxon>Sutterella</taxon>
    </lineage>
</organism>
<protein>
    <submittedName>
        <fullName evidence="3">AAA family ATPase</fullName>
    </submittedName>
</protein>
<dbReference type="InterPro" id="IPR004256">
    <property type="entry name" value="DUF234"/>
</dbReference>
<dbReference type="SUPFAM" id="SSF52540">
    <property type="entry name" value="P-loop containing nucleoside triphosphate hydrolases"/>
    <property type="match status" value="1"/>
</dbReference>
<gene>
    <name evidence="3" type="ORF">GBM96_02915</name>
</gene>
<sequence length="449" mass="52231">MPFPFYERKRELDVLSKMSEQAAGDCSRMLVLTGRRRIGKTTLCNRAFSESALKYLFFFISSEKTEAANLEAFWRDNAGFLGMDGLPVNFATFAELMEFLLQRSASTPLVLVIDEFQNCASVAPSFMSDLQRLWDKWRKRSRMLLVLTGSVASAMREITEGTNAPLFGRASAKLILQPFPTDVIKGILTDYHADWRPEELLTLYTLAGGVPKYLELLMEARKFTIEEMISYAIEPDSFFTTEGDRLLRTEFRRDYSVYFCILERIAAGKTKRQELVSAFPSDISGQLFKLEDYFHLIKRENPVGRQKNSRNFRFVMADDYLHFWFRFIYPNLGLIQQGSTARLERKILDELPDYTGRHVLERWFRTKLWESGNFTEVGPWWDASLKGENEIDIVAINPFDKEVLFGEVKRRKSNIDLDLLKQKSFAFLSQNPEYRKYDVRCEAYGMEDM</sequence>
<dbReference type="Proteomes" id="UP000469462">
    <property type="component" value="Unassembled WGS sequence"/>
</dbReference>
<comment type="caution">
    <text evidence="3">The sequence shown here is derived from an EMBL/GenBank/DDBJ whole genome shotgun (WGS) entry which is preliminary data.</text>
</comment>
<name>A0AAI9SEF5_9BURK</name>
<dbReference type="Pfam" id="PF01637">
    <property type="entry name" value="ATPase_2"/>
    <property type="match status" value="1"/>
</dbReference>
<dbReference type="EMBL" id="WEHW01000005">
    <property type="protein sequence ID" value="KAB7652248.1"/>
    <property type="molecule type" value="Genomic_DNA"/>
</dbReference>